<dbReference type="EMBL" id="JANJYJ010000009">
    <property type="protein sequence ID" value="KAK3188531.1"/>
    <property type="molecule type" value="Genomic_DNA"/>
</dbReference>
<evidence type="ECO:0000313" key="2">
    <source>
        <dbReference type="Proteomes" id="UP001281410"/>
    </source>
</evidence>
<sequence>MDDFHLNGEIMKEFKQMFIALIPKCTKPETMKNFKPISLIGSLYKILAKVLANRMKRVTSSVIGETQMTFVKNRQILDSFVIAEEIIHHWKINKE</sequence>
<dbReference type="Proteomes" id="UP001281410">
    <property type="component" value="Unassembled WGS sequence"/>
</dbReference>
<evidence type="ECO:0008006" key="3">
    <source>
        <dbReference type="Google" id="ProtNLM"/>
    </source>
</evidence>
<organism evidence="1 2">
    <name type="scientific">Dipteronia sinensis</name>
    <dbReference type="NCBI Taxonomy" id="43782"/>
    <lineage>
        <taxon>Eukaryota</taxon>
        <taxon>Viridiplantae</taxon>
        <taxon>Streptophyta</taxon>
        <taxon>Embryophyta</taxon>
        <taxon>Tracheophyta</taxon>
        <taxon>Spermatophyta</taxon>
        <taxon>Magnoliopsida</taxon>
        <taxon>eudicotyledons</taxon>
        <taxon>Gunneridae</taxon>
        <taxon>Pentapetalae</taxon>
        <taxon>rosids</taxon>
        <taxon>malvids</taxon>
        <taxon>Sapindales</taxon>
        <taxon>Sapindaceae</taxon>
        <taxon>Hippocastanoideae</taxon>
        <taxon>Acereae</taxon>
        <taxon>Dipteronia</taxon>
    </lineage>
</organism>
<name>A0AAE0DU75_9ROSI</name>
<proteinExistence type="predicted"/>
<gene>
    <name evidence="1" type="ORF">Dsin_028092</name>
</gene>
<dbReference type="PANTHER" id="PTHR31635:SF196">
    <property type="entry name" value="REVERSE TRANSCRIPTASE DOMAIN-CONTAINING PROTEIN-RELATED"/>
    <property type="match status" value="1"/>
</dbReference>
<reference evidence="1" key="1">
    <citation type="journal article" date="2023" name="Plant J.">
        <title>Genome sequences and population genomics provide insights into the demographic history, inbreeding, and mutation load of two 'living fossil' tree species of Dipteronia.</title>
        <authorList>
            <person name="Feng Y."/>
            <person name="Comes H.P."/>
            <person name="Chen J."/>
            <person name="Zhu S."/>
            <person name="Lu R."/>
            <person name="Zhang X."/>
            <person name="Li P."/>
            <person name="Qiu J."/>
            <person name="Olsen K.M."/>
            <person name="Qiu Y."/>
        </authorList>
    </citation>
    <scope>NUCLEOTIDE SEQUENCE</scope>
    <source>
        <strain evidence="1">NBL</strain>
    </source>
</reference>
<accession>A0AAE0DU75</accession>
<evidence type="ECO:0000313" key="1">
    <source>
        <dbReference type="EMBL" id="KAK3188531.1"/>
    </source>
</evidence>
<protein>
    <recommendedName>
        <fullName evidence="3">Reverse transcriptase domain-containing protein</fullName>
    </recommendedName>
</protein>
<comment type="caution">
    <text evidence="1">The sequence shown here is derived from an EMBL/GenBank/DDBJ whole genome shotgun (WGS) entry which is preliminary data.</text>
</comment>
<keyword evidence="2" id="KW-1185">Reference proteome</keyword>
<dbReference type="PANTHER" id="PTHR31635">
    <property type="entry name" value="REVERSE TRANSCRIPTASE DOMAIN-CONTAINING PROTEIN-RELATED"/>
    <property type="match status" value="1"/>
</dbReference>
<dbReference type="AlphaFoldDB" id="A0AAE0DU75"/>